<accession>B0EA64</accession>
<dbReference type="eggNOG" id="ENOG502RI9N">
    <property type="taxonomic scope" value="Eukaryota"/>
</dbReference>
<dbReference type="AlphaFoldDB" id="B0EA64"/>
<sequence>MPTTSRYLNSHLRIRNIMEVEDKIQSTKMENVPVNDLNEFFVDMFELKDMCDDFVELFRKEERYYSNEEKYNELLEEEAIVLDSIHNLTDGIKERYQHVIDAFYERRVHRMEARMMKAFDEVAKKPRMPKQEDN</sequence>
<dbReference type="GeneID" id="5880178"/>
<evidence type="ECO:0000313" key="1">
    <source>
        <dbReference type="EMBL" id="EDR28578.1"/>
    </source>
</evidence>
<dbReference type="OrthoDB" id="33272at2759"/>
<dbReference type="EMBL" id="DS548436">
    <property type="protein sequence ID" value="EDR28578.1"/>
    <property type="molecule type" value="Genomic_DNA"/>
</dbReference>
<keyword evidence="2" id="KW-1185">Reference proteome</keyword>
<dbReference type="KEGG" id="edi:EDI_238400"/>
<gene>
    <name evidence="1" type="ORF">EDI_238400</name>
</gene>
<reference evidence="2" key="1">
    <citation type="submission" date="2007-12" db="EMBL/GenBank/DDBJ databases">
        <title>Annotation of Entamoeba dispar SAW760.</title>
        <authorList>
            <person name="Lorenzi H."/>
            <person name="Inman J."/>
            <person name="Schobel S."/>
            <person name="Amedeo P."/>
            <person name="Caler E."/>
        </authorList>
    </citation>
    <scope>NUCLEOTIDE SEQUENCE [LARGE SCALE GENOMIC DNA]</scope>
    <source>
        <strain evidence="2">ATCC PRA-260 / SAW760</strain>
    </source>
</reference>
<name>B0EA64_ENTDS</name>
<dbReference type="RefSeq" id="XP_001735232.1">
    <property type="nucleotide sequence ID" value="XM_001735180.1"/>
</dbReference>
<dbReference type="Proteomes" id="UP000008076">
    <property type="component" value="Unassembled WGS sequence"/>
</dbReference>
<protein>
    <submittedName>
        <fullName evidence="1">Uncharacterized protein</fullName>
    </submittedName>
</protein>
<evidence type="ECO:0000313" key="2">
    <source>
        <dbReference type="Proteomes" id="UP000008076"/>
    </source>
</evidence>
<dbReference type="VEuPathDB" id="AmoebaDB:EDI_238400"/>
<organism evidence="2">
    <name type="scientific">Entamoeba dispar (strain ATCC PRA-260 / SAW760)</name>
    <dbReference type="NCBI Taxonomy" id="370354"/>
    <lineage>
        <taxon>Eukaryota</taxon>
        <taxon>Amoebozoa</taxon>
        <taxon>Evosea</taxon>
        <taxon>Archamoebae</taxon>
        <taxon>Mastigamoebida</taxon>
        <taxon>Entamoebidae</taxon>
        <taxon>Entamoeba</taxon>
    </lineage>
</organism>
<proteinExistence type="predicted"/>